<evidence type="ECO:0000313" key="1">
    <source>
        <dbReference type="EMBL" id="GGC76441.1"/>
    </source>
</evidence>
<comment type="caution">
    <text evidence="1">The sequence shown here is derived from an EMBL/GenBank/DDBJ whole genome shotgun (WGS) entry which is preliminary data.</text>
</comment>
<proteinExistence type="predicted"/>
<keyword evidence="2" id="KW-1185">Reference proteome</keyword>
<dbReference type="EMBL" id="BMGG01000007">
    <property type="protein sequence ID" value="GGC76441.1"/>
    <property type="molecule type" value="Genomic_DNA"/>
</dbReference>
<accession>A0A916ULT8</accession>
<organism evidence="1 2">
    <name type="scientific">Chelatococcus reniformis</name>
    <dbReference type="NCBI Taxonomy" id="1494448"/>
    <lineage>
        <taxon>Bacteria</taxon>
        <taxon>Pseudomonadati</taxon>
        <taxon>Pseudomonadota</taxon>
        <taxon>Alphaproteobacteria</taxon>
        <taxon>Hyphomicrobiales</taxon>
        <taxon>Chelatococcaceae</taxon>
        <taxon>Chelatococcus</taxon>
    </lineage>
</organism>
<dbReference type="Proteomes" id="UP000637002">
    <property type="component" value="Unassembled WGS sequence"/>
</dbReference>
<protein>
    <submittedName>
        <fullName evidence="1">Uncharacterized protein</fullName>
    </submittedName>
</protein>
<sequence length="60" mass="5894">MGWMVWPPTVKGGCSAPVAQALTLTQEISAATVRGAGAAGEVAAIGTSDAIAQPATPIML</sequence>
<reference evidence="1" key="2">
    <citation type="submission" date="2020-09" db="EMBL/GenBank/DDBJ databases">
        <authorList>
            <person name="Sun Q."/>
            <person name="Zhou Y."/>
        </authorList>
    </citation>
    <scope>NUCLEOTIDE SEQUENCE</scope>
    <source>
        <strain evidence="1">CGMCC 1.12919</strain>
    </source>
</reference>
<dbReference type="AlphaFoldDB" id="A0A916ULT8"/>
<reference evidence="1" key="1">
    <citation type="journal article" date="2014" name="Int. J. Syst. Evol. Microbiol.">
        <title>Complete genome sequence of Corynebacterium casei LMG S-19264T (=DSM 44701T), isolated from a smear-ripened cheese.</title>
        <authorList>
            <consortium name="US DOE Joint Genome Institute (JGI-PGF)"/>
            <person name="Walter F."/>
            <person name="Albersmeier A."/>
            <person name="Kalinowski J."/>
            <person name="Ruckert C."/>
        </authorList>
    </citation>
    <scope>NUCLEOTIDE SEQUENCE</scope>
    <source>
        <strain evidence="1">CGMCC 1.12919</strain>
    </source>
</reference>
<gene>
    <name evidence="1" type="ORF">GCM10010994_38460</name>
</gene>
<name>A0A916ULT8_9HYPH</name>
<evidence type="ECO:0000313" key="2">
    <source>
        <dbReference type="Proteomes" id="UP000637002"/>
    </source>
</evidence>